<gene>
    <name evidence="1" type="ORF">GCM10010449_05630</name>
</gene>
<evidence type="ECO:0000313" key="2">
    <source>
        <dbReference type="Proteomes" id="UP001501637"/>
    </source>
</evidence>
<keyword evidence="2" id="KW-1185">Reference proteome</keyword>
<comment type="caution">
    <text evidence="1">The sequence shown here is derived from an EMBL/GenBank/DDBJ whole genome shotgun (WGS) entry which is preliminary data.</text>
</comment>
<name>A0ABP6M6Z2_9ACTN</name>
<reference evidence="2" key="1">
    <citation type="journal article" date="2019" name="Int. J. Syst. Evol. Microbiol.">
        <title>The Global Catalogue of Microorganisms (GCM) 10K type strain sequencing project: providing services to taxonomists for standard genome sequencing and annotation.</title>
        <authorList>
            <consortium name="The Broad Institute Genomics Platform"/>
            <consortium name="The Broad Institute Genome Sequencing Center for Infectious Disease"/>
            <person name="Wu L."/>
            <person name="Ma J."/>
        </authorList>
    </citation>
    <scope>NUCLEOTIDE SEQUENCE [LARGE SCALE GENOMIC DNA]</scope>
    <source>
        <strain evidence="2">JCM 9092</strain>
    </source>
</reference>
<protein>
    <submittedName>
        <fullName evidence="1">Uncharacterized protein</fullName>
    </submittedName>
</protein>
<evidence type="ECO:0000313" key="1">
    <source>
        <dbReference type="EMBL" id="GAA3084728.1"/>
    </source>
</evidence>
<organism evidence="1 2">
    <name type="scientific">Streptomyces rectiviolaceus</name>
    <dbReference type="NCBI Taxonomy" id="332591"/>
    <lineage>
        <taxon>Bacteria</taxon>
        <taxon>Bacillati</taxon>
        <taxon>Actinomycetota</taxon>
        <taxon>Actinomycetes</taxon>
        <taxon>Kitasatosporales</taxon>
        <taxon>Streptomycetaceae</taxon>
        <taxon>Streptomyces</taxon>
    </lineage>
</organism>
<proteinExistence type="predicted"/>
<sequence length="105" mass="11201">MVATMGQHPGLHASTATDIEHTLRRCDWKVFHQRSVHKLVAYSAAECAAAAGVPVGKWLTVVGGRGPGVHHMLFEVRGAYGGEVCRSWESGHSDSVSPAVDGPLR</sequence>
<dbReference type="EMBL" id="BAAAUG010000013">
    <property type="protein sequence ID" value="GAA3084728.1"/>
    <property type="molecule type" value="Genomic_DNA"/>
</dbReference>
<dbReference type="Proteomes" id="UP001501637">
    <property type="component" value="Unassembled WGS sequence"/>
</dbReference>
<accession>A0ABP6M6Z2</accession>